<dbReference type="InterPro" id="IPR045186">
    <property type="entry name" value="Indole-3-glycerol_P_synth"/>
</dbReference>
<evidence type="ECO:0000256" key="4">
    <source>
        <dbReference type="ARBA" id="ARBA00022605"/>
    </source>
</evidence>
<dbReference type="EC" id="4.1.1.48" evidence="3"/>
<evidence type="ECO:0000256" key="6">
    <source>
        <dbReference type="ARBA" id="ARBA00022822"/>
    </source>
</evidence>
<comment type="catalytic activity">
    <reaction evidence="1">
        <text>1-(2-carboxyphenylamino)-1-deoxy-D-ribulose 5-phosphate + H(+) = (1S,2R)-1-C-(indol-3-yl)glycerol 3-phosphate + CO2 + H2O</text>
        <dbReference type="Rhea" id="RHEA:23476"/>
        <dbReference type="ChEBI" id="CHEBI:15377"/>
        <dbReference type="ChEBI" id="CHEBI:15378"/>
        <dbReference type="ChEBI" id="CHEBI:16526"/>
        <dbReference type="ChEBI" id="CHEBI:58613"/>
        <dbReference type="ChEBI" id="CHEBI:58866"/>
        <dbReference type="EC" id="4.1.1.48"/>
    </reaction>
</comment>
<evidence type="ECO:0000259" key="9">
    <source>
        <dbReference type="Pfam" id="PF00218"/>
    </source>
</evidence>
<dbReference type="GO" id="GO:0004640">
    <property type="term" value="F:phosphoribosylanthranilate isomerase activity"/>
    <property type="evidence" value="ECO:0007669"/>
    <property type="project" value="TreeGrafter"/>
</dbReference>
<evidence type="ECO:0000256" key="1">
    <source>
        <dbReference type="ARBA" id="ARBA00001633"/>
    </source>
</evidence>
<dbReference type="GO" id="GO:0004425">
    <property type="term" value="F:indole-3-glycerol-phosphate synthase activity"/>
    <property type="evidence" value="ECO:0007669"/>
    <property type="project" value="UniProtKB-EC"/>
</dbReference>
<reference evidence="10 12" key="1">
    <citation type="journal article" date="2005" name="Environ. Microbiol.">
        <title>Genetic and functional properties of uncultivated thermophilic crenarchaeotes from a subsurface gold mine as revealed by analysis of genome fragments.</title>
        <authorList>
            <person name="Nunoura T."/>
            <person name="Hirayama H."/>
            <person name="Takami H."/>
            <person name="Oida H."/>
            <person name="Nishi S."/>
            <person name="Shimamura S."/>
            <person name="Suzuki Y."/>
            <person name="Inagaki F."/>
            <person name="Takai K."/>
            <person name="Nealson K.H."/>
            <person name="Horikoshi K."/>
        </authorList>
    </citation>
    <scope>NUCLEOTIDE SEQUENCE [LARGE SCALE GENOMIC DNA]</scope>
</reference>
<evidence type="ECO:0000313" key="11">
    <source>
        <dbReference type="EMBL" id="BAJ50781.1"/>
    </source>
</evidence>
<dbReference type="AlphaFoldDB" id="E6N6L8"/>
<dbReference type="EMBL" id="BA000048">
    <property type="protein sequence ID" value="BAJ50781.1"/>
    <property type="molecule type" value="Genomic_DNA"/>
</dbReference>
<evidence type="ECO:0000256" key="8">
    <source>
        <dbReference type="ARBA" id="ARBA00023239"/>
    </source>
</evidence>
<keyword evidence="4" id="KW-0028">Amino-acid biosynthesis</keyword>
<protein>
    <recommendedName>
        <fullName evidence="3">indole-3-glycerol-phosphate synthase</fullName>
        <ecNumber evidence="3">4.1.1.48</ecNumber>
    </recommendedName>
</protein>
<organism evidence="10 12">
    <name type="scientific">Caldiarchaeum subterraneum</name>
    <dbReference type="NCBI Taxonomy" id="311458"/>
    <lineage>
        <taxon>Archaea</taxon>
        <taxon>Nitrososphaerota</taxon>
        <taxon>Candidatus Caldarchaeales</taxon>
        <taxon>Candidatus Caldarchaeaceae</taxon>
        <taxon>Candidatus Caldarchaeum</taxon>
    </lineage>
</organism>
<dbReference type="PANTHER" id="PTHR22854">
    <property type="entry name" value="TRYPTOPHAN BIOSYNTHESIS PROTEIN"/>
    <property type="match status" value="1"/>
</dbReference>
<keyword evidence="7" id="KW-0057">Aromatic amino acid biosynthesis</keyword>
<proteinExistence type="predicted"/>
<gene>
    <name evidence="11" type="ORF">CSUB_C0926</name>
    <name evidence="10" type="ORF">HGMM_F02G05C03</name>
</gene>
<dbReference type="GO" id="GO:0000162">
    <property type="term" value="P:L-tryptophan biosynthetic process"/>
    <property type="evidence" value="ECO:0007669"/>
    <property type="project" value="UniProtKB-UniPathway"/>
</dbReference>
<dbReference type="SUPFAM" id="SSF51366">
    <property type="entry name" value="Ribulose-phoshate binding barrel"/>
    <property type="match status" value="1"/>
</dbReference>
<dbReference type="STRING" id="311458.CSUB_C0926"/>
<keyword evidence="6" id="KW-0822">Tryptophan biosynthesis</keyword>
<evidence type="ECO:0000313" key="12">
    <source>
        <dbReference type="Proteomes" id="UP000008120"/>
    </source>
</evidence>
<evidence type="ECO:0000256" key="7">
    <source>
        <dbReference type="ARBA" id="ARBA00023141"/>
    </source>
</evidence>
<keyword evidence="8 10" id="KW-0456">Lyase</keyword>
<evidence type="ECO:0000313" key="10">
    <source>
        <dbReference type="EMBL" id="BAJ47937.1"/>
    </source>
</evidence>
<dbReference type="KEGG" id="csu:CSUB_C0926"/>
<dbReference type="PANTHER" id="PTHR22854:SF2">
    <property type="entry name" value="INDOLE-3-GLYCEROL-PHOSPHATE SYNTHASE"/>
    <property type="match status" value="1"/>
</dbReference>
<dbReference type="EMBL" id="AP011850">
    <property type="protein sequence ID" value="BAJ47937.1"/>
    <property type="molecule type" value="Genomic_DNA"/>
</dbReference>
<dbReference type="UniPathway" id="UPA00035">
    <property type="reaction ID" value="UER00043"/>
</dbReference>
<feature type="domain" description="Indole-3-glycerol phosphate synthase" evidence="9">
    <location>
        <begin position="3"/>
        <end position="223"/>
    </location>
</feature>
<reference evidence="10 12" key="2">
    <citation type="journal article" date="2011" name="Nucleic Acids Res.">
        <title>Insights into the evolution of Archaea and eukaryotic protein modifier systems revealed by the genome of a novel archaeal group.</title>
        <authorList>
            <person name="Nunoura T."/>
            <person name="Takaki Y."/>
            <person name="Kakuta J."/>
            <person name="Nishi S."/>
            <person name="Sugahara J."/>
            <person name="Kazama H."/>
            <person name="Chee G."/>
            <person name="Hattori M."/>
            <person name="Kanai A."/>
            <person name="Atomi H."/>
            <person name="Takai K."/>
            <person name="Takami H."/>
        </authorList>
    </citation>
    <scope>NUCLEOTIDE SEQUENCE [LARGE SCALE GENOMIC DNA]</scope>
</reference>
<evidence type="ECO:0000256" key="5">
    <source>
        <dbReference type="ARBA" id="ARBA00022793"/>
    </source>
</evidence>
<keyword evidence="5" id="KW-0210">Decarboxylase</keyword>
<dbReference type="BioCyc" id="CCAL311458:G131R-936-MONOMER"/>
<sequence length="232" mass="25854">MTKRFLNSLKAAKGNRIIAEVKTYSPSYGDLLRGRNPIEIALAYERAGAAALSYITERENYRGNMLILRELCRSIRLPVLRKDFIHSKFDVEKTAEADASAILLITQFLKSKTLELADVALEHDIEPVVEVHSERDLTYIGGYRGIIGINNKDISKLETDEGGVKLTARLAPRIRELHGRDIFIISESGISNLNDLSIALKHADAALIGTAFMLSDNPEELVRLFVQAKFGD</sequence>
<dbReference type="InterPro" id="IPR013785">
    <property type="entry name" value="Aldolase_TIM"/>
</dbReference>
<dbReference type="InterPro" id="IPR011060">
    <property type="entry name" value="RibuloseP-bd_barrel"/>
</dbReference>
<dbReference type="Proteomes" id="UP000008120">
    <property type="component" value="Chromosome"/>
</dbReference>
<dbReference type="InterPro" id="IPR013798">
    <property type="entry name" value="Indole-3-glycerol_P_synth_dom"/>
</dbReference>
<dbReference type="Gene3D" id="3.20.20.70">
    <property type="entry name" value="Aldolase class I"/>
    <property type="match status" value="1"/>
</dbReference>
<dbReference type="Pfam" id="PF00218">
    <property type="entry name" value="IGPS"/>
    <property type="match status" value="1"/>
</dbReference>
<evidence type="ECO:0000256" key="2">
    <source>
        <dbReference type="ARBA" id="ARBA00004696"/>
    </source>
</evidence>
<evidence type="ECO:0000256" key="3">
    <source>
        <dbReference type="ARBA" id="ARBA00012362"/>
    </source>
</evidence>
<comment type="pathway">
    <text evidence="2">Amino-acid biosynthesis; L-tryptophan biosynthesis; L-tryptophan from chorismate: step 4/5.</text>
</comment>
<name>E6N6L8_CALS0</name>
<accession>E6N6L8</accession>
<dbReference type="CDD" id="cd00331">
    <property type="entry name" value="IGPS"/>
    <property type="match status" value="1"/>
</dbReference>